<name>A0A9P6RIX2_9FUNG</name>
<feature type="domain" description="Arm-like repeat" evidence="3">
    <location>
        <begin position="158"/>
        <end position="316"/>
    </location>
</feature>
<dbReference type="Pfam" id="PF00805">
    <property type="entry name" value="Pentapeptide"/>
    <property type="match status" value="1"/>
</dbReference>
<feature type="domain" description="Arm-like repeat" evidence="3">
    <location>
        <begin position="331"/>
        <end position="436"/>
    </location>
</feature>
<evidence type="ECO:0000259" key="2">
    <source>
        <dbReference type="Pfam" id="PF05729"/>
    </source>
</evidence>
<dbReference type="InterPro" id="IPR027417">
    <property type="entry name" value="P-loop_NTPase"/>
</dbReference>
<dbReference type="SUPFAM" id="SSF52540">
    <property type="entry name" value="P-loop containing nucleoside triphosphate hydrolases"/>
    <property type="match status" value="1"/>
</dbReference>
<feature type="compositionally biased region" description="Polar residues" evidence="1">
    <location>
        <begin position="43"/>
        <end position="53"/>
    </location>
</feature>
<dbReference type="EMBL" id="JAAAIN010000136">
    <property type="protein sequence ID" value="KAG0319659.1"/>
    <property type="molecule type" value="Genomic_DNA"/>
</dbReference>
<evidence type="ECO:0000259" key="3">
    <source>
        <dbReference type="Pfam" id="PF23948"/>
    </source>
</evidence>
<feature type="region of interest" description="Disordered" evidence="1">
    <location>
        <begin position="24"/>
        <end position="59"/>
    </location>
</feature>
<proteinExistence type="predicted"/>
<dbReference type="Gene3D" id="3.40.50.300">
    <property type="entry name" value="P-loop containing nucleotide triphosphate hydrolases"/>
    <property type="match status" value="1"/>
</dbReference>
<evidence type="ECO:0000256" key="1">
    <source>
        <dbReference type="SAM" id="MobiDB-lite"/>
    </source>
</evidence>
<dbReference type="SUPFAM" id="SSF141571">
    <property type="entry name" value="Pentapeptide repeat-like"/>
    <property type="match status" value="1"/>
</dbReference>
<dbReference type="AlphaFoldDB" id="A0A9P6RIX2"/>
<dbReference type="OrthoDB" id="2414723at2759"/>
<keyword evidence="4" id="KW-0675">Receptor</keyword>
<dbReference type="Pfam" id="PF23948">
    <property type="entry name" value="ARM_5"/>
    <property type="match status" value="2"/>
</dbReference>
<gene>
    <name evidence="4" type="primary">TBL1XR1_2</name>
    <name evidence="4" type="ORF">BGZ97_001711</name>
</gene>
<dbReference type="Pfam" id="PF05729">
    <property type="entry name" value="NACHT"/>
    <property type="match status" value="1"/>
</dbReference>
<dbReference type="Gene3D" id="2.160.20.80">
    <property type="entry name" value="E3 ubiquitin-protein ligase SopA"/>
    <property type="match status" value="1"/>
</dbReference>
<evidence type="ECO:0000313" key="4">
    <source>
        <dbReference type="EMBL" id="KAG0319659.1"/>
    </source>
</evidence>
<dbReference type="InterPro" id="IPR056251">
    <property type="entry name" value="Arm_rpt_dom"/>
</dbReference>
<dbReference type="Proteomes" id="UP000823405">
    <property type="component" value="Unassembled WGS sequence"/>
</dbReference>
<reference evidence="4" key="1">
    <citation type="journal article" date="2020" name="Fungal Divers.">
        <title>Resolving the Mortierellaceae phylogeny through synthesis of multi-gene phylogenetics and phylogenomics.</title>
        <authorList>
            <person name="Vandepol N."/>
            <person name="Liber J."/>
            <person name="Desiro A."/>
            <person name="Na H."/>
            <person name="Kennedy M."/>
            <person name="Barry K."/>
            <person name="Grigoriev I.V."/>
            <person name="Miller A.N."/>
            <person name="O'Donnell K."/>
            <person name="Stajich J.E."/>
            <person name="Bonito G."/>
        </authorList>
    </citation>
    <scope>NUCLEOTIDE SEQUENCE</scope>
    <source>
        <strain evidence="4">NVP60</strain>
    </source>
</reference>
<dbReference type="InterPro" id="IPR025662">
    <property type="entry name" value="Sigma_54_int_dom_ATP-bd_1"/>
</dbReference>
<dbReference type="InterPro" id="IPR007111">
    <property type="entry name" value="NACHT_NTPase"/>
</dbReference>
<dbReference type="InterPro" id="IPR001646">
    <property type="entry name" value="5peptide_repeat"/>
</dbReference>
<dbReference type="PROSITE" id="PS00675">
    <property type="entry name" value="SIGMA54_INTERACT_1"/>
    <property type="match status" value="1"/>
</dbReference>
<accession>A0A9P6RIX2</accession>
<comment type="caution">
    <text evidence="4">The sequence shown here is derived from an EMBL/GenBank/DDBJ whole genome shotgun (WGS) entry which is preliminary data.</text>
</comment>
<keyword evidence="5" id="KW-1185">Reference proteome</keyword>
<protein>
    <submittedName>
        <fullName evidence="4">Transducin (Beta)-like 1 X-linked receptor 1</fullName>
    </submittedName>
</protein>
<evidence type="ECO:0000313" key="5">
    <source>
        <dbReference type="Proteomes" id="UP000823405"/>
    </source>
</evidence>
<sequence>MVFSIRDTVTPTKKRSKFRKFFGFSKSKPADKASPANPPKTVSLPSKKTSRPISTHAAAGITPDAKDKTVMSTAPKGAVNTTTAAPIVTRPRLDIFSTNVAKPAIRTDLPKKQDRLERTPQLVYCTGLLPRDGSSLSPFTEPQDQETIFDETQRDWLKAMEHDLIEQDHIRWLGTRMVEEFVKDPYKDSVEISEIVLLGPVLQKEHYRRLLSCTITEFEKSVILDIDLLQGLVQLVQSTSPGFLVSDDLVKILSILRTRLEGTHQQSSEHPYHLTLAVSRILDVMAEHKVQDLDRVVQHEPLSAVLSGLRGSSDPESGRGVLDSLKEGLGSGQKRPWYAALRAAHAFVQGGQLADLNRFICEAPCRRDPLFQWGICQLLGEIAIDSIWETSSRQQAIDLLENLYKDDADWAQDESVEAWILAIIAHLGVTSDQTVSERARALLQGIETGQGEVSQHPFPLRSRLPTPLSSPILARVQNIPYVEYDLHKLRLQQLEEGRQAVYIPPQAKSTLLANDDHLFPLMEKVQEFLASDRQVMLILGDSGSGKSTFNRHLEHELWTRYKQGGPIPLFINLPSIHRPEQDMVAKQLQAYNFSDAQIQELKYRHLVLICDGYDESQLLVNLHKTNLLNQPGQWNTKMVISCRTQFLGPTYLDRFRPQLSDRYSASTADLFQQAVIAPFTKDQINEYIDQFRSSVSTRLLLGDQPVWSTKEYMDKLTAIPNLMDLVKNPFLLTLALKTLPKVVDTKQDLSSIRITRVGLYDKFVTQWLEINILRLQNSSLTHEESVALNLLVDDNFVLAGIDYMKRLSASLFKEQNGNPAVQYSPLREKKTWKAEFFRPDPEIRLLREASPLTRTGNLYRFIHRSVMEYFYSRMVYDPNTADFDPQPPSFSAGLFSSISVHPLSQMSLVIEPSIVQFLAERAQSSPTFKEQLVDIIELSKTEPQASQAAANAITILVKAGVKFYGTDLRDARIPGADLSGGQFDSVQFQGADLRGVKLARSWLRRSDLSSARMEDVQFEESPFLQESSIVWSCAYSPDGKMLAVGLEADCDLGKDSDP</sequence>
<feature type="domain" description="NACHT" evidence="2">
    <location>
        <begin position="535"/>
        <end position="691"/>
    </location>
</feature>
<organism evidence="4 5">
    <name type="scientific">Linnemannia gamsii</name>
    <dbReference type="NCBI Taxonomy" id="64522"/>
    <lineage>
        <taxon>Eukaryota</taxon>
        <taxon>Fungi</taxon>
        <taxon>Fungi incertae sedis</taxon>
        <taxon>Mucoromycota</taxon>
        <taxon>Mortierellomycotina</taxon>
        <taxon>Mortierellomycetes</taxon>
        <taxon>Mortierellales</taxon>
        <taxon>Mortierellaceae</taxon>
        <taxon>Linnemannia</taxon>
    </lineage>
</organism>